<dbReference type="Gene3D" id="2.40.70.10">
    <property type="entry name" value="Acid Proteases"/>
    <property type="match status" value="2"/>
</dbReference>
<dbReference type="PANTHER" id="PTHR47967:SF128">
    <property type="entry name" value="ASPARTIC PROTEINASE CDR1-LIKE"/>
    <property type="match status" value="1"/>
</dbReference>
<dbReference type="CDD" id="cd05476">
    <property type="entry name" value="pepsin_A_like_plant"/>
    <property type="match status" value="1"/>
</dbReference>
<evidence type="ECO:0000256" key="5">
    <source>
        <dbReference type="ARBA" id="ARBA00023180"/>
    </source>
</evidence>
<evidence type="ECO:0000313" key="8">
    <source>
        <dbReference type="Proteomes" id="UP000230069"/>
    </source>
</evidence>
<dbReference type="InParanoid" id="A0A2G5CTQ6"/>
<dbReference type="InterPro" id="IPR033121">
    <property type="entry name" value="PEPTIDASE_A1"/>
</dbReference>
<evidence type="ECO:0000256" key="3">
    <source>
        <dbReference type="ARBA" id="ARBA00022750"/>
    </source>
</evidence>
<evidence type="ECO:0000256" key="4">
    <source>
        <dbReference type="ARBA" id="ARBA00022801"/>
    </source>
</evidence>
<sequence length="362" mass="41237">MMDGRDGATSKIINRYSRQSPFYNPNLTRFDRIQASIRPYTTGLIIYKCFPQVPNFIDTELRHEESSYIMEYYIGSPAVLTYGVLDTGSSLTWLQCLPCDKCSEQTKVPIFDPAKSSTYHQLSCKDIKCAKMIDTRRCGIGAKCLYTTFYLDGSYTIGLVAEETLIFPSGDENFTVPNVVKMVIMDTLINISGDKTPMHFLEDNHYYVSLEGISVDDKRLLIPNDTFSFKKSNKGGCMVDTGSTFTYLVKAAFDILVEHLNQEMENVKRAPEAEKKSFFKLCYEIGWADLMFIPVLTLHFTDADLHLPSFNTWLHFQQDTYCLAILPTDGRSTLGNFQMQRTTVGYDLENEVISFNVNYCSE</sequence>
<dbReference type="Proteomes" id="UP000230069">
    <property type="component" value="Unassembled WGS sequence"/>
</dbReference>
<evidence type="ECO:0000256" key="2">
    <source>
        <dbReference type="ARBA" id="ARBA00022670"/>
    </source>
</evidence>
<dbReference type="InterPro" id="IPR032799">
    <property type="entry name" value="TAXi_C"/>
</dbReference>
<comment type="similarity">
    <text evidence="1">Belongs to the peptidase A1 family.</text>
</comment>
<dbReference type="GO" id="GO:0004190">
    <property type="term" value="F:aspartic-type endopeptidase activity"/>
    <property type="evidence" value="ECO:0007669"/>
    <property type="project" value="UniProtKB-KW"/>
</dbReference>
<dbReference type="GO" id="GO:0005576">
    <property type="term" value="C:extracellular region"/>
    <property type="evidence" value="ECO:0007669"/>
    <property type="project" value="TreeGrafter"/>
</dbReference>
<dbReference type="PANTHER" id="PTHR47967">
    <property type="entry name" value="OS07G0603500 PROTEIN-RELATED"/>
    <property type="match status" value="1"/>
</dbReference>
<organism evidence="7 8">
    <name type="scientific">Aquilegia coerulea</name>
    <name type="common">Rocky mountain columbine</name>
    <dbReference type="NCBI Taxonomy" id="218851"/>
    <lineage>
        <taxon>Eukaryota</taxon>
        <taxon>Viridiplantae</taxon>
        <taxon>Streptophyta</taxon>
        <taxon>Embryophyta</taxon>
        <taxon>Tracheophyta</taxon>
        <taxon>Spermatophyta</taxon>
        <taxon>Magnoliopsida</taxon>
        <taxon>Ranunculales</taxon>
        <taxon>Ranunculaceae</taxon>
        <taxon>Thalictroideae</taxon>
        <taxon>Aquilegia</taxon>
    </lineage>
</organism>
<keyword evidence="4" id="KW-0378">Hydrolase</keyword>
<feature type="domain" description="Peptidase A1" evidence="6">
    <location>
        <begin position="68"/>
        <end position="356"/>
    </location>
</feature>
<keyword evidence="8" id="KW-1185">Reference proteome</keyword>
<evidence type="ECO:0000313" key="7">
    <source>
        <dbReference type="EMBL" id="PIA34666.1"/>
    </source>
</evidence>
<keyword evidence="2" id="KW-0645">Protease</keyword>
<dbReference type="SUPFAM" id="SSF50630">
    <property type="entry name" value="Acid proteases"/>
    <property type="match status" value="1"/>
</dbReference>
<reference evidence="7 8" key="1">
    <citation type="submission" date="2017-09" db="EMBL/GenBank/DDBJ databases">
        <title>WGS assembly of Aquilegia coerulea Goldsmith.</title>
        <authorList>
            <person name="Hodges S."/>
            <person name="Kramer E."/>
            <person name="Nordborg M."/>
            <person name="Tomkins J."/>
            <person name="Borevitz J."/>
            <person name="Derieg N."/>
            <person name="Yan J."/>
            <person name="Mihaltcheva S."/>
            <person name="Hayes R.D."/>
            <person name="Rokhsar D."/>
        </authorList>
    </citation>
    <scope>NUCLEOTIDE SEQUENCE [LARGE SCALE GENOMIC DNA]</scope>
    <source>
        <strain evidence="8">cv. Goldsmith</strain>
    </source>
</reference>
<keyword evidence="3" id="KW-0064">Aspartyl protease</keyword>
<dbReference type="Pfam" id="PF14543">
    <property type="entry name" value="TAXi_N"/>
    <property type="match status" value="1"/>
</dbReference>
<dbReference type="GO" id="GO:0006508">
    <property type="term" value="P:proteolysis"/>
    <property type="evidence" value="ECO:0007669"/>
    <property type="project" value="UniProtKB-KW"/>
</dbReference>
<dbReference type="InterPro" id="IPR021109">
    <property type="entry name" value="Peptidase_aspartic_dom_sf"/>
</dbReference>
<dbReference type="OrthoDB" id="2747330at2759"/>
<protein>
    <recommendedName>
        <fullName evidence="6">Peptidase A1 domain-containing protein</fullName>
    </recommendedName>
</protein>
<accession>A0A2G5CTQ6</accession>
<dbReference type="STRING" id="218851.A0A2G5CTQ6"/>
<dbReference type="InterPro" id="IPR032861">
    <property type="entry name" value="TAXi_N"/>
</dbReference>
<evidence type="ECO:0000256" key="1">
    <source>
        <dbReference type="ARBA" id="ARBA00007447"/>
    </source>
</evidence>
<dbReference type="EMBL" id="KZ305054">
    <property type="protein sequence ID" value="PIA34666.1"/>
    <property type="molecule type" value="Genomic_DNA"/>
</dbReference>
<evidence type="ECO:0000259" key="6">
    <source>
        <dbReference type="PROSITE" id="PS51767"/>
    </source>
</evidence>
<keyword evidence="5" id="KW-0325">Glycoprotein</keyword>
<gene>
    <name evidence="7" type="ORF">AQUCO_03700151v1</name>
</gene>
<dbReference type="AlphaFoldDB" id="A0A2G5CTQ6"/>
<dbReference type="InterPro" id="IPR034161">
    <property type="entry name" value="Pepsin-like_plant"/>
</dbReference>
<dbReference type="InterPro" id="IPR051708">
    <property type="entry name" value="Plant_Aspart_Prot_A1"/>
</dbReference>
<name>A0A2G5CTQ6_AQUCA</name>
<dbReference type="PROSITE" id="PS51767">
    <property type="entry name" value="PEPTIDASE_A1"/>
    <property type="match status" value="1"/>
</dbReference>
<dbReference type="Pfam" id="PF14541">
    <property type="entry name" value="TAXi_C"/>
    <property type="match status" value="1"/>
</dbReference>
<proteinExistence type="inferred from homology"/>